<proteinExistence type="inferred from homology"/>
<dbReference type="Gene3D" id="3.40.50.740">
    <property type="match status" value="1"/>
</dbReference>
<protein>
    <submittedName>
        <fullName evidence="8">Anaerobic dimethyl sulfoxide reductase subunit A</fullName>
    </submittedName>
</protein>
<dbReference type="Proteomes" id="UP000295063">
    <property type="component" value="Unassembled WGS sequence"/>
</dbReference>
<dbReference type="InterPro" id="IPR050612">
    <property type="entry name" value="Prok_Mopterin_Oxidored"/>
</dbReference>
<dbReference type="FunFam" id="3.40.228.10:FF:000004">
    <property type="entry name" value="Dimethyl sulfoxide reductase subunit A"/>
    <property type="match status" value="1"/>
</dbReference>
<dbReference type="Gene3D" id="3.40.50.12440">
    <property type="match status" value="1"/>
</dbReference>
<dbReference type="InterPro" id="IPR006963">
    <property type="entry name" value="Mopterin_OxRdtase_4Fe-4S_dom"/>
</dbReference>
<dbReference type="InterPro" id="IPR006656">
    <property type="entry name" value="Mopterin_OxRdtase"/>
</dbReference>
<keyword evidence="6" id="KW-0411">Iron-sulfur</keyword>
<dbReference type="GO" id="GO:0009061">
    <property type="term" value="P:anaerobic respiration"/>
    <property type="evidence" value="ECO:0007669"/>
    <property type="project" value="TreeGrafter"/>
</dbReference>
<gene>
    <name evidence="8" type="ORF">EV210_109169</name>
</gene>
<dbReference type="GO" id="GO:0030151">
    <property type="term" value="F:molybdenum ion binding"/>
    <property type="evidence" value="ECO:0007669"/>
    <property type="project" value="InterPro"/>
</dbReference>
<evidence type="ECO:0000256" key="2">
    <source>
        <dbReference type="ARBA" id="ARBA00022723"/>
    </source>
</evidence>
<dbReference type="EMBL" id="SLUI01000009">
    <property type="protein sequence ID" value="TCL36220.1"/>
    <property type="molecule type" value="Genomic_DNA"/>
</dbReference>
<evidence type="ECO:0000313" key="8">
    <source>
        <dbReference type="EMBL" id="TCL36220.1"/>
    </source>
</evidence>
<dbReference type="PANTHER" id="PTHR43742:SF3">
    <property type="entry name" value="DIMETHYL SULFOXIDE REDUCTASE DMSA"/>
    <property type="match status" value="1"/>
</dbReference>
<dbReference type="AlphaFoldDB" id="A0A4R1PVK1"/>
<dbReference type="NCBIfam" id="TIGR02166">
    <property type="entry name" value="dmsA_ynfE"/>
    <property type="match status" value="1"/>
</dbReference>
<evidence type="ECO:0000256" key="4">
    <source>
        <dbReference type="ARBA" id="ARBA00023002"/>
    </source>
</evidence>
<dbReference type="CDD" id="cd02770">
    <property type="entry name" value="MopB_DmsA-EC"/>
    <property type="match status" value="1"/>
</dbReference>
<dbReference type="InterPro" id="IPR006657">
    <property type="entry name" value="MoPterin_dinucl-bd_dom"/>
</dbReference>
<dbReference type="RefSeq" id="WP_132081963.1">
    <property type="nucleotide sequence ID" value="NZ_SLUI01000009.1"/>
</dbReference>
<dbReference type="SUPFAM" id="SSF50692">
    <property type="entry name" value="ADC-like"/>
    <property type="match status" value="1"/>
</dbReference>
<evidence type="ECO:0000256" key="5">
    <source>
        <dbReference type="ARBA" id="ARBA00023004"/>
    </source>
</evidence>
<keyword evidence="9" id="KW-1185">Reference proteome</keyword>
<comment type="similarity">
    <text evidence="1">Belongs to the prokaryotic molybdopterin-containing oxidoreductase family.</text>
</comment>
<dbReference type="InterPro" id="IPR009010">
    <property type="entry name" value="Asp_de-COase-like_dom_sf"/>
</dbReference>
<dbReference type="Gene3D" id="3.40.228.10">
    <property type="entry name" value="Dimethylsulfoxide Reductase, domain 2"/>
    <property type="match status" value="1"/>
</dbReference>
<dbReference type="GO" id="GO:0009389">
    <property type="term" value="F:dimethyl sulfoxide reductase activity"/>
    <property type="evidence" value="ECO:0007669"/>
    <property type="project" value="InterPro"/>
</dbReference>
<dbReference type="Pfam" id="PF04879">
    <property type="entry name" value="Molybdop_Fe4S4"/>
    <property type="match status" value="1"/>
</dbReference>
<dbReference type="GO" id="GO:0030288">
    <property type="term" value="C:outer membrane-bounded periplasmic space"/>
    <property type="evidence" value="ECO:0007669"/>
    <property type="project" value="TreeGrafter"/>
</dbReference>
<organism evidence="8 9">
    <name type="scientific">Anaerospora hongkongensis</name>
    <dbReference type="NCBI Taxonomy" id="244830"/>
    <lineage>
        <taxon>Bacteria</taxon>
        <taxon>Bacillati</taxon>
        <taxon>Bacillota</taxon>
        <taxon>Negativicutes</taxon>
        <taxon>Selenomonadales</taxon>
        <taxon>Sporomusaceae</taxon>
        <taxon>Anaerospora</taxon>
    </lineage>
</organism>
<comment type="caution">
    <text evidence="8">The sequence shown here is derived from an EMBL/GenBank/DDBJ whole genome shotgun (WGS) entry which is preliminary data.</text>
</comment>
<keyword evidence="5" id="KW-0408">Iron</keyword>
<dbReference type="OrthoDB" id="219031at2"/>
<evidence type="ECO:0000256" key="6">
    <source>
        <dbReference type="ARBA" id="ARBA00023014"/>
    </source>
</evidence>
<dbReference type="CDD" id="cd02794">
    <property type="entry name" value="MopB_CT_DmsA-EC"/>
    <property type="match status" value="1"/>
</dbReference>
<keyword evidence="4" id="KW-0560">Oxidoreductase</keyword>
<dbReference type="Pfam" id="PF00384">
    <property type="entry name" value="Molybdopterin"/>
    <property type="match status" value="1"/>
</dbReference>
<name>A0A4R1PVK1_9FIRM</name>
<feature type="domain" description="4Fe-4S Mo/W bis-MGD-type" evidence="7">
    <location>
        <begin position="53"/>
        <end position="114"/>
    </location>
</feature>
<dbReference type="InterPro" id="IPR011888">
    <property type="entry name" value="Anaer_DMSO_reductase"/>
</dbReference>
<dbReference type="Gene3D" id="3.30.2070.10">
    <property type="entry name" value="Formate dehydrogenase/DMSO reductase"/>
    <property type="match status" value="1"/>
</dbReference>
<evidence type="ECO:0000256" key="1">
    <source>
        <dbReference type="ARBA" id="ARBA00010312"/>
    </source>
</evidence>
<evidence type="ECO:0000259" key="7">
    <source>
        <dbReference type="PROSITE" id="PS51669"/>
    </source>
</evidence>
<keyword evidence="2" id="KW-0479">Metal-binding</keyword>
<accession>A0A4R1PVK1</accession>
<evidence type="ECO:0000256" key="3">
    <source>
        <dbReference type="ARBA" id="ARBA00022729"/>
    </source>
</evidence>
<dbReference type="GO" id="GO:0009055">
    <property type="term" value="F:electron transfer activity"/>
    <property type="evidence" value="ECO:0007669"/>
    <property type="project" value="TreeGrafter"/>
</dbReference>
<dbReference type="GO" id="GO:0051539">
    <property type="term" value="F:4 iron, 4 sulfur cluster binding"/>
    <property type="evidence" value="ECO:0007669"/>
    <property type="project" value="InterPro"/>
</dbReference>
<dbReference type="PROSITE" id="PS51669">
    <property type="entry name" value="4FE4S_MOW_BIS_MGD"/>
    <property type="match status" value="1"/>
</dbReference>
<dbReference type="PROSITE" id="PS51318">
    <property type="entry name" value="TAT"/>
    <property type="match status" value="1"/>
</dbReference>
<evidence type="ECO:0000313" key="9">
    <source>
        <dbReference type="Proteomes" id="UP000295063"/>
    </source>
</evidence>
<dbReference type="PANTHER" id="PTHR43742">
    <property type="entry name" value="TRIMETHYLAMINE-N-OXIDE REDUCTASE"/>
    <property type="match status" value="1"/>
</dbReference>
<dbReference type="Pfam" id="PF01568">
    <property type="entry name" value="Molydop_binding"/>
    <property type="match status" value="1"/>
</dbReference>
<sequence length="792" mass="88039">MSEKENQGPFSLTRRRFLAWSAAVAGSSSLLHWAEAANSFEPVTAGATVQRNEKVVLTSGSHNCGGRCQIKAHVKDGVIVRITTDDKITDSEAVPQLRGCLRCRSYRNRLYHTDRLKYPMKRVGKRGEGKFVRITWEEAITTIADHTRRIMAQYGPEAIFLHYASGIAGKVAERVWMGRLLGLYGGYLSYYGTYSTACTQAATPYTYGTVATGNSREDWVNSKLIILLGFNPAETVHGTNTPYYLKLAKEAGAKIVVIDPIYSSTAIALADEWIPIKPTTDNALLDAMAYVMITENLHDQAFLNKYCLGFDEEHMPPGIPAGQSYKSHVLGQGGDDTAKTPEWAEAITGVPRDTIIRLAREYAQLRPGALIQGYGPQRHAYGEQVVRGGTVLAAMTGNVGVKGGWASGTGYKARDQVVGSIPSQNPCKASISCFIWPDAIQRGKEMGAADGVRGVPKLSSNIKMIYNLAGNCLINQHSDCNGTAKLLADESLVECIVVSEHFMTASAKFADILLPSDNYMERDDIVSPWGWGDYLLYMNKAVDTVFECRNGYDWISELAEQLGIKEKFTEGKSKEDWLRYLVDKTRQANPGFPTWEEFKEQGVYRWKYDKPSIAFQKQIEEPDKYKFSTPSGKIEIFSPRLWAMNKPELIPAVPKYIPAWEGPQAPLARQYPLQCIGHHYKRRVHSTFDNVPWLEEASAQEVWMNPADAAERGLKAGDKVKVFNDRGVMVIPVKITSRIMPGVVSVPQGAWWTPDENGIDRRGCTNTITKYHPTPLAFGNPQHTNLVQIAKN</sequence>
<keyword evidence="3" id="KW-0732">Signal</keyword>
<dbReference type="SMART" id="SM00926">
    <property type="entry name" value="Molybdop_Fe4S4"/>
    <property type="match status" value="1"/>
</dbReference>
<dbReference type="InterPro" id="IPR006311">
    <property type="entry name" value="TAT_signal"/>
</dbReference>
<dbReference type="SUPFAM" id="SSF53706">
    <property type="entry name" value="Formate dehydrogenase/DMSO reductase, domains 1-3"/>
    <property type="match status" value="1"/>
</dbReference>
<dbReference type="Gene3D" id="2.40.40.20">
    <property type="match status" value="1"/>
</dbReference>
<dbReference type="GO" id="GO:0043546">
    <property type="term" value="F:molybdopterin cofactor binding"/>
    <property type="evidence" value="ECO:0007669"/>
    <property type="project" value="InterPro"/>
</dbReference>
<reference evidence="8 9" key="1">
    <citation type="submission" date="2019-03" db="EMBL/GenBank/DDBJ databases">
        <title>Genomic Encyclopedia of Type Strains, Phase IV (KMG-IV): sequencing the most valuable type-strain genomes for metagenomic binning, comparative biology and taxonomic classification.</title>
        <authorList>
            <person name="Goeker M."/>
        </authorList>
    </citation>
    <scope>NUCLEOTIDE SEQUENCE [LARGE SCALE GENOMIC DNA]</scope>
    <source>
        <strain evidence="8 9">DSM 15969</strain>
    </source>
</reference>